<keyword evidence="3" id="KW-1133">Transmembrane helix</keyword>
<evidence type="ECO:0000256" key="4">
    <source>
        <dbReference type="ARBA" id="ARBA00023136"/>
    </source>
</evidence>
<dbReference type="PROSITE" id="PS51257">
    <property type="entry name" value="PROKAR_LIPOPROTEIN"/>
    <property type="match status" value="1"/>
</dbReference>
<dbReference type="Gene3D" id="3.40.50.1820">
    <property type="entry name" value="alpha/beta hydrolase"/>
    <property type="match status" value="1"/>
</dbReference>
<dbReference type="InterPro" id="IPR008547">
    <property type="entry name" value="DUF829_TMEM53"/>
</dbReference>
<evidence type="ECO:0008006" key="9">
    <source>
        <dbReference type="Google" id="ProtNLM"/>
    </source>
</evidence>
<evidence type="ECO:0000256" key="5">
    <source>
        <dbReference type="ARBA" id="ARBA00023242"/>
    </source>
</evidence>
<evidence type="ECO:0000256" key="1">
    <source>
        <dbReference type="ARBA" id="ARBA00007387"/>
    </source>
</evidence>
<organism evidence="7 8">
    <name type="scientific">Rhodotorula diobovata</name>
    <dbReference type="NCBI Taxonomy" id="5288"/>
    <lineage>
        <taxon>Eukaryota</taxon>
        <taxon>Fungi</taxon>
        <taxon>Dikarya</taxon>
        <taxon>Basidiomycota</taxon>
        <taxon>Pucciniomycotina</taxon>
        <taxon>Microbotryomycetes</taxon>
        <taxon>Sporidiobolales</taxon>
        <taxon>Sporidiobolaceae</taxon>
        <taxon>Rhodotorula</taxon>
    </lineage>
</organism>
<name>A0A5C5FRN1_9BASI</name>
<evidence type="ECO:0000256" key="6">
    <source>
        <dbReference type="ARBA" id="ARBA00034303"/>
    </source>
</evidence>
<evidence type="ECO:0000256" key="2">
    <source>
        <dbReference type="ARBA" id="ARBA00022692"/>
    </source>
</evidence>
<keyword evidence="8" id="KW-1185">Reference proteome</keyword>
<evidence type="ECO:0000313" key="7">
    <source>
        <dbReference type="EMBL" id="TNY19483.1"/>
    </source>
</evidence>
<comment type="caution">
    <text evidence="7">The sequence shown here is derived from an EMBL/GenBank/DDBJ whole genome shotgun (WGS) entry which is preliminary data.</text>
</comment>
<dbReference type="Pfam" id="PF05705">
    <property type="entry name" value="DUF829"/>
    <property type="match status" value="1"/>
</dbReference>
<keyword evidence="2" id="KW-0812">Transmembrane</keyword>
<keyword evidence="4" id="KW-0472">Membrane</keyword>
<dbReference type="InterPro" id="IPR029058">
    <property type="entry name" value="AB_hydrolase_fold"/>
</dbReference>
<dbReference type="PANTHER" id="PTHR12265">
    <property type="entry name" value="TRANSMEMBRANE PROTEIN 53"/>
    <property type="match status" value="1"/>
</dbReference>
<dbReference type="AlphaFoldDB" id="A0A5C5FRN1"/>
<comment type="similarity">
    <text evidence="1">Belongs to the TMEM53 family.</text>
</comment>
<dbReference type="EMBL" id="SOZI01000094">
    <property type="protein sequence ID" value="TNY19483.1"/>
    <property type="molecule type" value="Genomic_DNA"/>
</dbReference>
<dbReference type="GO" id="GO:0005640">
    <property type="term" value="C:nuclear outer membrane"/>
    <property type="evidence" value="ECO:0007669"/>
    <property type="project" value="UniProtKB-SubCell"/>
</dbReference>
<evidence type="ECO:0000313" key="8">
    <source>
        <dbReference type="Proteomes" id="UP000311382"/>
    </source>
</evidence>
<comment type="subcellular location">
    <subcellularLocation>
        <location evidence="6">Nucleus outer membrane</location>
        <topology evidence="6">Single-pass membrane protein</topology>
    </subcellularLocation>
</comment>
<dbReference type="OrthoDB" id="77878at2759"/>
<sequence>MSSPSKALRPLTKLSNAVYLSEPPASTLANGTAACGSDKAPQLILISGWMGAQLKHVEKYADTYRNLYPTSAILLLRSTEGDFFRPSKLVQALAPAADVLRARASGYTAGPSSGLLVHAFSNGGCLTLKTLNELMRKSSKTDGQKPLLGNATLPARAIVLDSCPGLSSFRGTIAAFTAGVKNPLIKVPLMGVLAIMYGAIQLWDFVRRRPSILSRVFAYFNSRALPSVPRLYLYSTTDKLVPCADVERHAADARALGIEVRAERFEGTPHVAHARVDPKRYWGAIQDVWEKSGIEPGRR</sequence>
<evidence type="ECO:0000256" key="3">
    <source>
        <dbReference type="ARBA" id="ARBA00022989"/>
    </source>
</evidence>
<reference evidence="7 8" key="1">
    <citation type="submission" date="2019-03" db="EMBL/GenBank/DDBJ databases">
        <title>Rhodosporidium diobovatum UCD-FST 08-225 genome sequencing, assembly, and annotation.</title>
        <authorList>
            <person name="Fakankun I.U."/>
            <person name="Fristensky B."/>
            <person name="Levin D.B."/>
        </authorList>
    </citation>
    <scope>NUCLEOTIDE SEQUENCE [LARGE SCALE GENOMIC DNA]</scope>
    <source>
        <strain evidence="7 8">UCD-FST 08-225</strain>
    </source>
</reference>
<dbReference type="PANTHER" id="PTHR12265:SF30">
    <property type="entry name" value="TRANSMEMBRANE PROTEIN 53"/>
    <property type="match status" value="1"/>
</dbReference>
<accession>A0A5C5FRN1</accession>
<protein>
    <recommendedName>
        <fullName evidence="9">Indole-diterpene biosynthesis protein PaxU</fullName>
    </recommendedName>
</protein>
<dbReference type="SUPFAM" id="SSF53474">
    <property type="entry name" value="alpha/beta-Hydrolases"/>
    <property type="match status" value="1"/>
</dbReference>
<keyword evidence="5" id="KW-0539">Nucleus</keyword>
<proteinExistence type="inferred from homology"/>
<dbReference type="Proteomes" id="UP000311382">
    <property type="component" value="Unassembled WGS sequence"/>
</dbReference>
<gene>
    <name evidence="7" type="ORF">DMC30DRAFT_353825</name>
</gene>